<keyword evidence="3" id="KW-1185">Reference proteome</keyword>
<dbReference type="NCBIfam" id="TIGR03684">
    <property type="entry name" value="arCOG00985"/>
    <property type="match status" value="1"/>
</dbReference>
<dbReference type="NCBIfam" id="TIGR00451">
    <property type="entry name" value="unchar_dom_2"/>
    <property type="match status" value="1"/>
</dbReference>
<dbReference type="PROSITE" id="PS50890">
    <property type="entry name" value="PUA"/>
    <property type="match status" value="1"/>
</dbReference>
<dbReference type="InterPro" id="IPR022430">
    <property type="entry name" value="CHP03684"/>
</dbReference>
<feature type="domain" description="PUA" evidence="1">
    <location>
        <begin position="77"/>
        <end position="151"/>
    </location>
</feature>
<protein>
    <recommendedName>
        <fullName evidence="1">PUA domain-containing protein</fullName>
    </recommendedName>
</protein>
<dbReference type="Pfam" id="PF01472">
    <property type="entry name" value="PUA"/>
    <property type="match status" value="1"/>
</dbReference>
<reference evidence="2 3" key="1">
    <citation type="journal article" date="2016" name="Sci. Rep.">
        <title>Metabolic traits of an uncultured archaeal lineage -MSBL1- from brine pools of the Red Sea.</title>
        <authorList>
            <person name="Mwirichia R."/>
            <person name="Alam I."/>
            <person name="Rashid M."/>
            <person name="Vinu M."/>
            <person name="Ba-Alawi W."/>
            <person name="Anthony Kamau A."/>
            <person name="Kamanda Ngugi D."/>
            <person name="Goker M."/>
            <person name="Klenk H.P."/>
            <person name="Bajic V."/>
            <person name="Stingl U."/>
        </authorList>
    </citation>
    <scope>NUCLEOTIDE SEQUENCE [LARGE SCALE GENOMIC DNA]</scope>
    <source>
        <strain evidence="2">SCGC-AAA261D19</strain>
    </source>
</reference>
<dbReference type="InterPro" id="IPR015947">
    <property type="entry name" value="PUA-like_sf"/>
</dbReference>
<dbReference type="InterPro" id="IPR002478">
    <property type="entry name" value="PUA"/>
</dbReference>
<proteinExistence type="predicted"/>
<dbReference type="InterPro" id="IPR004521">
    <property type="entry name" value="Uncharacterised_CHP00451"/>
</dbReference>
<dbReference type="GO" id="GO:0001731">
    <property type="term" value="P:formation of translation preinitiation complex"/>
    <property type="evidence" value="ECO:0007669"/>
    <property type="project" value="TreeGrafter"/>
</dbReference>
<dbReference type="PIRSF" id="PIRSF005067">
    <property type="entry name" value="Tma_RNA-bind_prd"/>
    <property type="match status" value="1"/>
</dbReference>
<comment type="caution">
    <text evidence="2">The sequence shown here is derived from an EMBL/GenBank/DDBJ whole genome shotgun (WGS) entry which is preliminary data.</text>
</comment>
<dbReference type="CDD" id="cd21154">
    <property type="entry name" value="PUA_MJ1432-like"/>
    <property type="match status" value="1"/>
</dbReference>
<gene>
    <name evidence="2" type="ORF">AKJ43_01235</name>
</gene>
<sequence length="161" mass="17618">MSAKRRYPLRDSTVREIIKELSPKFGDKIKDIFGKLVEIAELENGAEVIISDGEPILVRTEEEIFPLIPAARSLPLKRVTIDMGAVGPITDGADVMAPGVVDANEEIAPGEIVGIEDERHHKLLALGIALREGSSLPGERGKAIKNLHHVGDEFWDLLKIL</sequence>
<organism evidence="2 3">
    <name type="scientific">candidate division MSBL1 archaeon SCGC-AAA261D19</name>
    <dbReference type="NCBI Taxonomy" id="1698273"/>
    <lineage>
        <taxon>Archaea</taxon>
        <taxon>Methanobacteriati</taxon>
        <taxon>Methanobacteriota</taxon>
        <taxon>candidate division MSBL1</taxon>
    </lineage>
</organism>
<dbReference type="InterPro" id="IPR016437">
    <property type="entry name" value="MCT-1/Tma20"/>
</dbReference>
<name>A0A133V842_9EURY</name>
<evidence type="ECO:0000259" key="1">
    <source>
        <dbReference type="SMART" id="SM00359"/>
    </source>
</evidence>
<accession>A0A133V842</accession>
<dbReference type="PANTHER" id="PTHR22798">
    <property type="entry name" value="MCT-1 PROTEIN"/>
    <property type="match status" value="1"/>
</dbReference>
<dbReference type="Proteomes" id="UP000070400">
    <property type="component" value="Unassembled WGS sequence"/>
</dbReference>
<dbReference type="SMART" id="SM00359">
    <property type="entry name" value="PUA"/>
    <property type="match status" value="1"/>
</dbReference>
<dbReference type="InterPro" id="IPR036974">
    <property type="entry name" value="PUA_sf"/>
</dbReference>
<dbReference type="EMBL" id="LHXX01000010">
    <property type="protein sequence ID" value="KXB02621.1"/>
    <property type="molecule type" value="Genomic_DNA"/>
</dbReference>
<dbReference type="Gene3D" id="2.30.130.10">
    <property type="entry name" value="PUA domain"/>
    <property type="match status" value="1"/>
</dbReference>
<dbReference type="SUPFAM" id="SSF88697">
    <property type="entry name" value="PUA domain-like"/>
    <property type="match status" value="1"/>
</dbReference>
<dbReference type="Gene3D" id="3.10.450.120">
    <property type="entry name" value="Pre-PUA domain, domain 1"/>
    <property type="match status" value="1"/>
</dbReference>
<dbReference type="AlphaFoldDB" id="A0A133V842"/>
<dbReference type="PANTHER" id="PTHR22798:SF0">
    <property type="entry name" value="MALIGNANT T-CELL-AMPLIFIED SEQUENCE 1"/>
    <property type="match status" value="1"/>
</dbReference>
<evidence type="ECO:0000313" key="2">
    <source>
        <dbReference type="EMBL" id="KXB02621.1"/>
    </source>
</evidence>
<dbReference type="GO" id="GO:0003723">
    <property type="term" value="F:RNA binding"/>
    <property type="evidence" value="ECO:0007669"/>
    <property type="project" value="InterPro"/>
</dbReference>
<evidence type="ECO:0000313" key="3">
    <source>
        <dbReference type="Proteomes" id="UP000070400"/>
    </source>
</evidence>